<protein>
    <submittedName>
        <fullName evidence="2">Uncharacterized protein</fullName>
    </submittedName>
</protein>
<sequence length="160" mass="18836">MTEATCYPENCNMKLNFESRLDKIFADFWEKLSLRQQQTAKQKANHHSLKALSSLLHRRHAESKWNRARKWQRRGQHLKLVHKPKRPSADGARHQHKQLATHHKPCYLQQPESRLQRRLYLEPRSTPTSLTITSFTLAGILDLTLGLSWLDYVSDYPRLA</sequence>
<reference evidence="2" key="1">
    <citation type="submission" date="2022-03" db="EMBL/GenBank/DDBJ databases">
        <authorList>
            <person name="Alioto T."/>
            <person name="Alioto T."/>
            <person name="Gomez Garrido J."/>
        </authorList>
    </citation>
    <scope>NUCLEOTIDE SEQUENCE</scope>
</reference>
<feature type="region of interest" description="Disordered" evidence="1">
    <location>
        <begin position="82"/>
        <end position="103"/>
    </location>
</feature>
<organism evidence="2 3">
    <name type="scientific">Pelobates cultripes</name>
    <name type="common">Western spadefoot toad</name>
    <dbReference type="NCBI Taxonomy" id="61616"/>
    <lineage>
        <taxon>Eukaryota</taxon>
        <taxon>Metazoa</taxon>
        <taxon>Chordata</taxon>
        <taxon>Craniata</taxon>
        <taxon>Vertebrata</taxon>
        <taxon>Euteleostomi</taxon>
        <taxon>Amphibia</taxon>
        <taxon>Batrachia</taxon>
        <taxon>Anura</taxon>
        <taxon>Pelobatoidea</taxon>
        <taxon>Pelobatidae</taxon>
        <taxon>Pelobates</taxon>
    </lineage>
</organism>
<dbReference type="EMBL" id="OW240924">
    <property type="protein sequence ID" value="CAH2327918.1"/>
    <property type="molecule type" value="Genomic_DNA"/>
</dbReference>
<proteinExistence type="predicted"/>
<evidence type="ECO:0000313" key="2">
    <source>
        <dbReference type="EMBL" id="CAH2327918.1"/>
    </source>
</evidence>
<dbReference type="Proteomes" id="UP001295444">
    <property type="component" value="Chromosome 13"/>
</dbReference>
<evidence type="ECO:0000313" key="3">
    <source>
        <dbReference type="Proteomes" id="UP001295444"/>
    </source>
</evidence>
<accession>A0AAD1WVA8</accession>
<evidence type="ECO:0000256" key="1">
    <source>
        <dbReference type="SAM" id="MobiDB-lite"/>
    </source>
</evidence>
<keyword evidence="3" id="KW-1185">Reference proteome</keyword>
<dbReference type="AlphaFoldDB" id="A0AAD1WVA8"/>
<feature type="compositionally biased region" description="Basic residues" evidence="1">
    <location>
        <begin position="94"/>
        <end position="103"/>
    </location>
</feature>
<name>A0AAD1WVA8_PELCU</name>
<gene>
    <name evidence="2" type="ORF">PECUL_23A014144</name>
</gene>